<name>A0A6J6JKH3_9ZZZZ</name>
<protein>
    <submittedName>
        <fullName evidence="7">Unannotated protein</fullName>
    </submittedName>
</protein>
<gene>
    <name evidence="7" type="ORF">UFOPK2044_00782</name>
</gene>
<evidence type="ECO:0000256" key="4">
    <source>
        <dbReference type="ARBA" id="ARBA00023136"/>
    </source>
</evidence>
<evidence type="ECO:0000256" key="2">
    <source>
        <dbReference type="ARBA" id="ARBA00022692"/>
    </source>
</evidence>
<reference evidence="7" key="1">
    <citation type="submission" date="2020-05" db="EMBL/GenBank/DDBJ databases">
        <authorList>
            <person name="Chiriac C."/>
            <person name="Salcher M."/>
            <person name="Ghai R."/>
            <person name="Kavagutti S V."/>
        </authorList>
    </citation>
    <scope>NUCLEOTIDE SEQUENCE</scope>
</reference>
<feature type="transmembrane region" description="Helical" evidence="5">
    <location>
        <begin position="57"/>
        <end position="77"/>
    </location>
</feature>
<evidence type="ECO:0000256" key="1">
    <source>
        <dbReference type="ARBA" id="ARBA00004141"/>
    </source>
</evidence>
<sequence length="156" mass="17883">MTGRSGIWKLVLGLIEQRPLLGWGWTGHWMPGVKPFEGLVVIGQVPYYQAHNAYLDVAMQLGFIGAALFATVLVFSFIKLWRLAVRHTVALYLWPVLVFVGLCVWSLTESRMLIEIGWVLFILFAVKVNQPEEMLEPRGRSLKRERMLKRARKNSS</sequence>
<keyword evidence="3 5" id="KW-1133">Transmembrane helix</keyword>
<organism evidence="7">
    <name type="scientific">freshwater metagenome</name>
    <dbReference type="NCBI Taxonomy" id="449393"/>
    <lineage>
        <taxon>unclassified sequences</taxon>
        <taxon>metagenomes</taxon>
        <taxon>ecological metagenomes</taxon>
    </lineage>
</organism>
<dbReference type="AlphaFoldDB" id="A0A6J6JKH3"/>
<evidence type="ECO:0000256" key="3">
    <source>
        <dbReference type="ARBA" id="ARBA00022989"/>
    </source>
</evidence>
<keyword evidence="2 5" id="KW-0812">Transmembrane</keyword>
<dbReference type="InterPro" id="IPR051533">
    <property type="entry name" value="WaaL-like"/>
</dbReference>
<dbReference type="PANTHER" id="PTHR37422:SF21">
    <property type="entry name" value="EXOQ-LIKE PROTEIN"/>
    <property type="match status" value="1"/>
</dbReference>
<evidence type="ECO:0000313" key="7">
    <source>
        <dbReference type="EMBL" id="CAB4637811.1"/>
    </source>
</evidence>
<proteinExistence type="predicted"/>
<dbReference type="Pfam" id="PF04932">
    <property type="entry name" value="Wzy_C"/>
    <property type="match status" value="1"/>
</dbReference>
<dbReference type="PANTHER" id="PTHR37422">
    <property type="entry name" value="TEICHURONIC ACID BIOSYNTHESIS PROTEIN TUAE"/>
    <property type="match status" value="1"/>
</dbReference>
<comment type="subcellular location">
    <subcellularLocation>
        <location evidence="1">Membrane</location>
        <topology evidence="1">Multi-pass membrane protein</topology>
    </subcellularLocation>
</comment>
<evidence type="ECO:0000256" key="5">
    <source>
        <dbReference type="SAM" id="Phobius"/>
    </source>
</evidence>
<accession>A0A6J6JKH3</accession>
<keyword evidence="4 5" id="KW-0472">Membrane</keyword>
<evidence type="ECO:0000259" key="6">
    <source>
        <dbReference type="Pfam" id="PF04932"/>
    </source>
</evidence>
<dbReference type="GO" id="GO:0016020">
    <property type="term" value="C:membrane"/>
    <property type="evidence" value="ECO:0007669"/>
    <property type="project" value="UniProtKB-SubCell"/>
</dbReference>
<dbReference type="InterPro" id="IPR007016">
    <property type="entry name" value="O-antigen_ligase-rel_domated"/>
</dbReference>
<feature type="transmembrane region" description="Helical" evidence="5">
    <location>
        <begin position="89"/>
        <end position="107"/>
    </location>
</feature>
<dbReference type="EMBL" id="CAEZVO010000121">
    <property type="protein sequence ID" value="CAB4637811.1"/>
    <property type="molecule type" value="Genomic_DNA"/>
</dbReference>
<feature type="domain" description="O-antigen ligase-related" evidence="6">
    <location>
        <begin position="2"/>
        <end position="70"/>
    </location>
</feature>